<proteinExistence type="predicted"/>
<gene>
    <name evidence="1" type="ORF">CT157_10930</name>
</gene>
<sequence length="726" mass="80954">MSLLEIVNQACRRLAPGGWHSLLLAHGLDILAVPLKAELLKPLRIDRSVLGFEDFCPTGNRAIEPARPAQSLLFHALASPRVTRDSGGQPLQTYPTPTEIEAVLNYVFGVRPPTLKDLQRQVQGEPLAVAVLACEYRCAADTVHGEHADLCYSRTGVARVGNTDALYSPGLRSFLPLVKNDAHGIRIMPVRYSAYIAVQRQGNHKQFGPMDFQPDVDPALKFWVPIHKLFDGKECLAGLDLDVRFKAFHINEKIRHIHLRHSGTGWQEPDISQYPFVITDGLATLEVEPGSGSGLLLPRPRPRLTEQAHYRGQLLSFTMPRDSGGMINGRSMLHDDGTIEDLNHREGVAELVRQGGYRALHYRDGTADGYIRARCTSLGHLHSIPAYSIIAPPDFFPFCQPRRLMHWASQVPAFTDPNIWHARLQALSNVRYCANLTLEGQPFSPEDRGVTAIVGLPRKHGSPPLAGTHPAGIDRPVTLPDGEAGLFAPGWGVGWVREQSPDGSWINRLAGYQMASPFPEDAKICAALGSFWPGLAPDSARTFEPRSSLHTIIPLTDAETGTGNVSWDNQPPPQLIQDQGRTFVRYRAYEYSDYTQVALENRLSLQQTGAITQQEYQNRVLSMYRVYNVLGAGTDKPLRHAWPLLSFIHVQRPDPELDSAQQQVGIVLRGWVFRFLMYERGTESIPAEDFRWRDVQVTQQVRLFVSAETILVKHENAAWQLALEAL</sequence>
<organism evidence="1 2">
    <name type="scientific">Pseudomonas syringae</name>
    <dbReference type="NCBI Taxonomy" id="317"/>
    <lineage>
        <taxon>Bacteria</taxon>
        <taxon>Pseudomonadati</taxon>
        <taxon>Pseudomonadota</taxon>
        <taxon>Gammaproteobacteria</taxon>
        <taxon>Pseudomonadales</taxon>
        <taxon>Pseudomonadaceae</taxon>
        <taxon>Pseudomonas</taxon>
    </lineage>
</organism>
<dbReference type="Proteomes" id="UP000282760">
    <property type="component" value="Chromosome"/>
</dbReference>
<evidence type="ECO:0000313" key="2">
    <source>
        <dbReference type="Proteomes" id="UP000282760"/>
    </source>
</evidence>
<protein>
    <submittedName>
        <fullName evidence="1">Uncharacterized protein</fullName>
    </submittedName>
</protein>
<accession>A0A3T0JT06</accession>
<name>A0A3T0JT06_PSESX</name>
<reference evidence="1 2" key="1">
    <citation type="submission" date="2017-11" db="EMBL/GenBank/DDBJ databases">
        <title>Effect of PGPRs.</title>
        <authorList>
            <person name="Oliva R."/>
            <person name="Nong J."/>
            <person name="Roman V."/>
        </authorList>
    </citation>
    <scope>NUCLEOTIDE SEQUENCE [LARGE SCALE GENOMIC DNA]</scope>
    <source>
        <strain evidence="1">Inb918</strain>
    </source>
</reference>
<dbReference type="AlphaFoldDB" id="A0A3T0JT06"/>
<dbReference type="EMBL" id="CP024646">
    <property type="protein sequence ID" value="AZV26502.1"/>
    <property type="molecule type" value="Genomic_DNA"/>
</dbReference>
<evidence type="ECO:0000313" key="1">
    <source>
        <dbReference type="EMBL" id="AZV26502.1"/>
    </source>
</evidence>